<dbReference type="InterPro" id="IPR011990">
    <property type="entry name" value="TPR-like_helical_dom_sf"/>
</dbReference>
<dbReference type="Proteomes" id="UP000292262">
    <property type="component" value="Unassembled WGS sequence"/>
</dbReference>
<keyword evidence="8" id="KW-1185">Reference proteome</keyword>
<evidence type="ECO:0000256" key="3">
    <source>
        <dbReference type="ARBA" id="ARBA00023163"/>
    </source>
</evidence>
<feature type="transmembrane region" description="Helical" evidence="5">
    <location>
        <begin position="354"/>
        <end position="377"/>
    </location>
</feature>
<dbReference type="InterPro" id="IPR009057">
    <property type="entry name" value="Homeodomain-like_sf"/>
</dbReference>
<dbReference type="SUPFAM" id="SSF46689">
    <property type="entry name" value="Homeodomain-like"/>
    <property type="match status" value="1"/>
</dbReference>
<evidence type="ECO:0000313" key="7">
    <source>
        <dbReference type="EMBL" id="RZS93872.1"/>
    </source>
</evidence>
<keyword evidence="5" id="KW-0812">Transmembrane</keyword>
<evidence type="ECO:0000259" key="6">
    <source>
        <dbReference type="PROSITE" id="PS01124"/>
    </source>
</evidence>
<dbReference type="InterPro" id="IPR018060">
    <property type="entry name" value="HTH_AraC"/>
</dbReference>
<evidence type="ECO:0000313" key="8">
    <source>
        <dbReference type="Proteomes" id="UP000292262"/>
    </source>
</evidence>
<protein>
    <submittedName>
        <fullName evidence="7">AraC-like DNA-binding protein</fullName>
    </submittedName>
</protein>
<gene>
    <name evidence="7" type="ORF">EV197_2453</name>
</gene>
<dbReference type="Pfam" id="PF12833">
    <property type="entry name" value="HTH_18"/>
    <property type="match status" value="1"/>
</dbReference>
<organism evidence="7 8">
    <name type="scientific">Aquimarina brevivitae</name>
    <dbReference type="NCBI Taxonomy" id="323412"/>
    <lineage>
        <taxon>Bacteria</taxon>
        <taxon>Pseudomonadati</taxon>
        <taxon>Bacteroidota</taxon>
        <taxon>Flavobacteriia</taxon>
        <taxon>Flavobacteriales</taxon>
        <taxon>Flavobacteriaceae</taxon>
        <taxon>Aquimarina</taxon>
    </lineage>
</organism>
<feature type="domain" description="HTH araC/xylS-type" evidence="6">
    <location>
        <begin position="432"/>
        <end position="536"/>
    </location>
</feature>
<dbReference type="PROSITE" id="PS50005">
    <property type="entry name" value="TPR"/>
    <property type="match status" value="1"/>
</dbReference>
<reference evidence="7 8" key="1">
    <citation type="submission" date="2019-02" db="EMBL/GenBank/DDBJ databases">
        <title>Genomic Encyclopedia of Type Strains, Phase IV (KMG-IV): sequencing the most valuable type-strain genomes for metagenomic binning, comparative biology and taxonomic classification.</title>
        <authorList>
            <person name="Goeker M."/>
        </authorList>
    </citation>
    <scope>NUCLEOTIDE SEQUENCE [LARGE SCALE GENOMIC DNA]</scope>
    <source>
        <strain evidence="7 8">DSM 17196</strain>
    </source>
</reference>
<keyword evidence="3" id="KW-0804">Transcription</keyword>
<dbReference type="EMBL" id="SGXE01000002">
    <property type="protein sequence ID" value="RZS93872.1"/>
    <property type="molecule type" value="Genomic_DNA"/>
</dbReference>
<dbReference type="GO" id="GO:0043565">
    <property type="term" value="F:sequence-specific DNA binding"/>
    <property type="evidence" value="ECO:0007669"/>
    <property type="project" value="InterPro"/>
</dbReference>
<comment type="caution">
    <text evidence="7">The sequence shown here is derived from an EMBL/GenBank/DDBJ whole genome shotgun (WGS) entry which is preliminary data.</text>
</comment>
<dbReference type="PANTHER" id="PTHR43280:SF2">
    <property type="entry name" value="HTH-TYPE TRANSCRIPTIONAL REGULATOR EXSA"/>
    <property type="match status" value="1"/>
</dbReference>
<dbReference type="SMART" id="SM00028">
    <property type="entry name" value="TPR"/>
    <property type="match status" value="4"/>
</dbReference>
<evidence type="ECO:0000256" key="4">
    <source>
        <dbReference type="PROSITE-ProRule" id="PRU00339"/>
    </source>
</evidence>
<dbReference type="AlphaFoldDB" id="A0A4Q7P580"/>
<evidence type="ECO:0000256" key="5">
    <source>
        <dbReference type="SAM" id="Phobius"/>
    </source>
</evidence>
<keyword evidence="2 7" id="KW-0238">DNA-binding</keyword>
<dbReference type="PANTHER" id="PTHR43280">
    <property type="entry name" value="ARAC-FAMILY TRANSCRIPTIONAL REGULATOR"/>
    <property type="match status" value="1"/>
</dbReference>
<accession>A0A4Q7P580</accession>
<dbReference type="SMART" id="SM00342">
    <property type="entry name" value="HTH_ARAC"/>
    <property type="match status" value="1"/>
</dbReference>
<dbReference type="RefSeq" id="WP_130286977.1">
    <property type="nucleotide sequence ID" value="NZ_SGXE01000002.1"/>
</dbReference>
<dbReference type="GO" id="GO:0003700">
    <property type="term" value="F:DNA-binding transcription factor activity"/>
    <property type="evidence" value="ECO:0007669"/>
    <property type="project" value="InterPro"/>
</dbReference>
<sequence length="541" mass="63750">MFNNTVLSTTIFLITLVSNLFGQTSNYKTVPDSLKTKSFDYLSEKFRNSNEKQNIELYSRAYLEKAKKTGDKERMITGLLQRGSYYYIIRDFPAAIDYHVKGYELAKGIKDQNYLNRVNHNIGAIRVRSGEYKKALEAFKITLDHYQNNPEKIIEEQNNYHVTLFSIANAYRRLKMPDSAFYFTKIGLDNLKEKNLNYYNYLLTNTILKIKFNHDKQDFLNKRLDSIIQFYSKNKKRTDPNIAFAYFYLGKLLLKQNDTIKAIANFKKIDSLFKVHNDIHPELRPTYEYLINFNKRNGNIKNELKYVKTLLKVDSTLNENYRHLDTKIYKEYETPRLIEQKNKLISLMQQKSNVATIIIVSLSIILFLSIILIAFNYRKRRIYHQRYIELIEKNKKLQLTNEDREQANTKKNESTSNLLSSIPEEIVSKVKDEIKKFIEEKKFTDCNLTSTTLASKFGTNTKYLSLIIKSETGKTFTKFLNDLRIEYALKKIQNDSTFRKFTIQAIAEECGFNTAEVFSKHFFKKTGIYPSYFIKKLKEDL</sequence>
<dbReference type="SUPFAM" id="SSF48452">
    <property type="entry name" value="TPR-like"/>
    <property type="match status" value="1"/>
</dbReference>
<dbReference type="PROSITE" id="PS01124">
    <property type="entry name" value="HTH_ARAC_FAMILY_2"/>
    <property type="match status" value="1"/>
</dbReference>
<name>A0A4Q7P580_9FLAO</name>
<proteinExistence type="predicted"/>
<keyword evidence="5" id="KW-1133">Transmembrane helix</keyword>
<evidence type="ECO:0000256" key="1">
    <source>
        <dbReference type="ARBA" id="ARBA00023015"/>
    </source>
</evidence>
<dbReference type="Gene3D" id="1.25.40.10">
    <property type="entry name" value="Tetratricopeptide repeat domain"/>
    <property type="match status" value="2"/>
</dbReference>
<keyword evidence="5" id="KW-0472">Membrane</keyword>
<feature type="repeat" description="TPR" evidence="4">
    <location>
        <begin position="116"/>
        <end position="149"/>
    </location>
</feature>
<dbReference type="Gene3D" id="1.10.10.60">
    <property type="entry name" value="Homeodomain-like"/>
    <property type="match status" value="2"/>
</dbReference>
<keyword evidence="1" id="KW-0805">Transcription regulation</keyword>
<dbReference type="InterPro" id="IPR019734">
    <property type="entry name" value="TPR_rpt"/>
</dbReference>
<evidence type="ECO:0000256" key="2">
    <source>
        <dbReference type="ARBA" id="ARBA00023125"/>
    </source>
</evidence>
<dbReference type="OrthoDB" id="5295174at2"/>
<keyword evidence="4" id="KW-0802">TPR repeat</keyword>